<dbReference type="AlphaFoldDB" id="A0A1M6PDI4"/>
<sequence length="136" mass="15454">MKLSASESVAPVAWGFLEEVSVLCLLFAAQSERRTDPEVWLKRLAPEASASHRKAALEAAQTLFRAGCGMALVTWVLEDRAPRWSRQQRRHVLQVLTEWAVACGAPPLQLRVLVQLEQVEQRRRRRAGRYGDRPPR</sequence>
<evidence type="ECO:0000313" key="1">
    <source>
        <dbReference type="EMBL" id="SHK06028.1"/>
    </source>
</evidence>
<dbReference type="Proteomes" id="UP000185812">
    <property type="component" value="Unassembled WGS sequence"/>
</dbReference>
<dbReference type="OrthoDB" id="9949465at2"/>
<protein>
    <submittedName>
        <fullName evidence="1">Uncharacterized protein</fullName>
    </submittedName>
</protein>
<reference evidence="2" key="1">
    <citation type="submission" date="2016-11" db="EMBL/GenBank/DDBJ databases">
        <authorList>
            <person name="Varghese N."/>
            <person name="Submissions S."/>
        </authorList>
    </citation>
    <scope>NUCLEOTIDE SEQUENCE [LARGE SCALE GENOMIC DNA]</scope>
    <source>
        <strain evidence="2">DSM 22212</strain>
    </source>
</reference>
<proteinExistence type="predicted"/>
<dbReference type="EMBL" id="FRAU01000001">
    <property type="protein sequence ID" value="SHK06028.1"/>
    <property type="molecule type" value="Genomic_DNA"/>
</dbReference>
<organism evidence="1 2">
    <name type="scientific">Rhodothermus profundi</name>
    <dbReference type="NCBI Taxonomy" id="633813"/>
    <lineage>
        <taxon>Bacteria</taxon>
        <taxon>Pseudomonadati</taxon>
        <taxon>Rhodothermota</taxon>
        <taxon>Rhodothermia</taxon>
        <taxon>Rhodothermales</taxon>
        <taxon>Rhodothermaceae</taxon>
        <taxon>Rhodothermus</taxon>
    </lineage>
</organism>
<name>A0A1M6PDI4_9BACT</name>
<gene>
    <name evidence="1" type="ORF">SAMN04488087_0140</name>
</gene>
<accession>A0A1M6PDI4</accession>
<dbReference type="RefSeq" id="WP_072714564.1">
    <property type="nucleotide sequence ID" value="NZ_FRAU01000001.1"/>
</dbReference>
<keyword evidence="2" id="KW-1185">Reference proteome</keyword>
<evidence type="ECO:0000313" key="2">
    <source>
        <dbReference type="Proteomes" id="UP000185812"/>
    </source>
</evidence>